<dbReference type="STRING" id="37001.A0A1A9W3R6"/>
<evidence type="ECO:0000313" key="3">
    <source>
        <dbReference type="Proteomes" id="UP000091820"/>
    </source>
</evidence>
<organism evidence="2 3">
    <name type="scientific">Glossina brevipalpis</name>
    <dbReference type="NCBI Taxonomy" id="37001"/>
    <lineage>
        <taxon>Eukaryota</taxon>
        <taxon>Metazoa</taxon>
        <taxon>Ecdysozoa</taxon>
        <taxon>Arthropoda</taxon>
        <taxon>Hexapoda</taxon>
        <taxon>Insecta</taxon>
        <taxon>Pterygota</taxon>
        <taxon>Neoptera</taxon>
        <taxon>Endopterygota</taxon>
        <taxon>Diptera</taxon>
        <taxon>Brachycera</taxon>
        <taxon>Muscomorpha</taxon>
        <taxon>Hippoboscoidea</taxon>
        <taxon>Glossinidae</taxon>
        <taxon>Glossina</taxon>
    </lineage>
</organism>
<dbReference type="EnsemblMetazoa" id="GBRI005302-RA">
    <property type="protein sequence ID" value="GBRI005302-PA"/>
    <property type="gene ID" value="GBRI005302"/>
</dbReference>
<evidence type="ECO:0000313" key="2">
    <source>
        <dbReference type="EnsemblMetazoa" id="GBRI005302-PA"/>
    </source>
</evidence>
<dbReference type="VEuPathDB" id="VectorBase:GBRI005302"/>
<feature type="region of interest" description="Disordered" evidence="1">
    <location>
        <begin position="111"/>
        <end position="135"/>
    </location>
</feature>
<reference evidence="3" key="1">
    <citation type="submission" date="2014-03" db="EMBL/GenBank/DDBJ databases">
        <authorList>
            <person name="Aksoy S."/>
            <person name="Warren W."/>
            <person name="Wilson R.K."/>
        </authorList>
    </citation>
    <scope>NUCLEOTIDE SEQUENCE [LARGE SCALE GENOMIC DNA]</scope>
    <source>
        <strain evidence="3">IAEA</strain>
    </source>
</reference>
<proteinExistence type="predicted"/>
<evidence type="ECO:0000256" key="1">
    <source>
        <dbReference type="SAM" id="MobiDB-lite"/>
    </source>
</evidence>
<dbReference type="Proteomes" id="UP000091820">
    <property type="component" value="Unassembled WGS sequence"/>
</dbReference>
<accession>A0A1A9W3R6</accession>
<reference evidence="2" key="2">
    <citation type="submission" date="2020-05" db="UniProtKB">
        <authorList>
            <consortium name="EnsemblMetazoa"/>
        </authorList>
    </citation>
    <scope>IDENTIFICATION</scope>
    <source>
        <strain evidence="2">IAEA</strain>
    </source>
</reference>
<name>A0A1A9W3R6_9MUSC</name>
<protein>
    <submittedName>
        <fullName evidence="2">Uncharacterized protein</fullName>
    </submittedName>
</protein>
<dbReference type="AlphaFoldDB" id="A0A1A9W3R6"/>
<feature type="compositionally biased region" description="Low complexity" evidence="1">
    <location>
        <begin position="111"/>
        <end position="120"/>
    </location>
</feature>
<sequence length="192" mass="21042">MEDIEYLEGYEDLVLPEVNSCAGSFANNSSVNTDVTIKGTITEKANYDEYDSDASSSSIDPEIFNYFFDVHSDDDPLPENKLEHILNQKEDSMDSTDNLVKDLVAGCKSMTSRKSSNTSSACPRSGVSANTKPTSSTTLTAMQLNLGSFKKTKIQIKPPATIVRPEKIINNDPEEDPLSKCKPCFLVLSSII</sequence>
<keyword evidence="3" id="KW-1185">Reference proteome</keyword>